<feature type="transmembrane region" description="Helical" evidence="8">
    <location>
        <begin position="370"/>
        <end position="390"/>
    </location>
</feature>
<dbReference type="OrthoDB" id="63984at2"/>
<dbReference type="InterPro" id="IPR011701">
    <property type="entry name" value="MFS"/>
</dbReference>
<protein>
    <submittedName>
        <fullName evidence="10">MFS transporter, YNFM family, putative membrane transport protein</fullName>
    </submittedName>
</protein>
<comment type="subcellular location">
    <subcellularLocation>
        <location evidence="1">Cell membrane</location>
        <topology evidence="1">Multi-pass membrane protein</topology>
    </subcellularLocation>
</comment>
<sequence length="400" mass="43108">MDFIEKGTPAFNKVSIAFFAAGFNTFAILYTAQPLMPEFSEAFNVTPATSSLSLTLTTLALAVSMIIFGSISEAVGRKQIMVGSMFAASLLCVLTPLSGESFTMLLILRTLQGVVLAGVPSIAMAYINEEIHPRSMPLAMGLYISGNSLGAVFGRVFSGLMGDVFNWQIAFLSIGLISVIATIIFWKLLNPSRNFRAQKLSAGSLLGTLIGHMKNPVLVSLFSVGFLLMGMNIALFSYVTFVLLGDPFYINQSIVSWIFLILLIGTVSSTVNGSLVVRLGQEKVLYLGLTILTAGILILFIPSVLTIILGLSLFTYGFFASHSVVSGLVGRNAQKNKAQASSLYLFFYYVGASLLGTFAGLFWVSHYWPGVVFVNLIAALLCFVLVTVAIRLKSRQKVSG</sequence>
<evidence type="ECO:0000259" key="9">
    <source>
        <dbReference type="PROSITE" id="PS50850"/>
    </source>
</evidence>
<evidence type="ECO:0000256" key="2">
    <source>
        <dbReference type="ARBA" id="ARBA00008335"/>
    </source>
</evidence>
<dbReference type="AlphaFoldDB" id="A0A1G9D780"/>
<evidence type="ECO:0000313" key="11">
    <source>
        <dbReference type="Proteomes" id="UP000199008"/>
    </source>
</evidence>
<evidence type="ECO:0000256" key="6">
    <source>
        <dbReference type="ARBA" id="ARBA00022989"/>
    </source>
</evidence>
<organism evidence="10 11">
    <name type="scientific">Lacicoccus qingdaonensis</name>
    <dbReference type="NCBI Taxonomy" id="576118"/>
    <lineage>
        <taxon>Bacteria</taxon>
        <taxon>Bacillati</taxon>
        <taxon>Bacillota</taxon>
        <taxon>Bacilli</taxon>
        <taxon>Bacillales</taxon>
        <taxon>Salinicoccaceae</taxon>
        <taxon>Lacicoccus</taxon>
    </lineage>
</organism>
<feature type="transmembrane region" description="Helical" evidence="8">
    <location>
        <begin position="342"/>
        <end position="364"/>
    </location>
</feature>
<dbReference type="InterPro" id="IPR020846">
    <property type="entry name" value="MFS_dom"/>
</dbReference>
<dbReference type="PANTHER" id="PTHR43271:SF1">
    <property type="entry name" value="INNER MEMBRANE TRANSPORT PROTEIN YNFM"/>
    <property type="match status" value="1"/>
</dbReference>
<keyword evidence="6 8" id="KW-1133">Transmembrane helix</keyword>
<feature type="transmembrane region" description="Helical" evidence="8">
    <location>
        <begin position="169"/>
        <end position="189"/>
    </location>
</feature>
<proteinExistence type="inferred from homology"/>
<feature type="transmembrane region" description="Helical" evidence="8">
    <location>
        <begin position="307"/>
        <end position="330"/>
    </location>
</feature>
<name>A0A1G9D780_9BACL</name>
<feature type="transmembrane region" description="Helical" evidence="8">
    <location>
        <begin position="104"/>
        <end position="126"/>
    </location>
</feature>
<dbReference type="EMBL" id="FNFY01000005">
    <property type="protein sequence ID" value="SDK59762.1"/>
    <property type="molecule type" value="Genomic_DNA"/>
</dbReference>
<feature type="transmembrane region" description="Helical" evidence="8">
    <location>
        <begin position="80"/>
        <end position="98"/>
    </location>
</feature>
<evidence type="ECO:0000256" key="8">
    <source>
        <dbReference type="SAM" id="Phobius"/>
    </source>
</evidence>
<dbReference type="Pfam" id="PF07690">
    <property type="entry name" value="MFS_1"/>
    <property type="match status" value="1"/>
</dbReference>
<feature type="transmembrane region" description="Helical" evidence="8">
    <location>
        <begin position="52"/>
        <end position="71"/>
    </location>
</feature>
<feature type="transmembrane region" description="Helical" evidence="8">
    <location>
        <begin position="12"/>
        <end position="32"/>
    </location>
</feature>
<dbReference type="GO" id="GO:0022857">
    <property type="term" value="F:transmembrane transporter activity"/>
    <property type="evidence" value="ECO:0007669"/>
    <property type="project" value="InterPro"/>
</dbReference>
<evidence type="ECO:0000256" key="4">
    <source>
        <dbReference type="ARBA" id="ARBA00022475"/>
    </source>
</evidence>
<dbReference type="Proteomes" id="UP000199008">
    <property type="component" value="Unassembled WGS sequence"/>
</dbReference>
<comment type="similarity">
    <text evidence="2">Belongs to the major facilitator superfamily.</text>
</comment>
<accession>A0A1G9D780</accession>
<feature type="transmembrane region" description="Helical" evidence="8">
    <location>
        <begin position="138"/>
        <end position="157"/>
    </location>
</feature>
<dbReference type="InterPro" id="IPR036259">
    <property type="entry name" value="MFS_trans_sf"/>
</dbReference>
<keyword evidence="7 8" id="KW-0472">Membrane</keyword>
<dbReference type="STRING" id="576118.SAMN05216216_10580"/>
<reference evidence="11" key="1">
    <citation type="submission" date="2016-10" db="EMBL/GenBank/DDBJ databases">
        <authorList>
            <person name="Varghese N."/>
            <person name="Submissions S."/>
        </authorList>
    </citation>
    <scope>NUCLEOTIDE SEQUENCE [LARGE SCALE GENOMIC DNA]</scope>
    <source>
        <strain evidence="11">CGMCC 1.8895</strain>
    </source>
</reference>
<evidence type="ECO:0000256" key="5">
    <source>
        <dbReference type="ARBA" id="ARBA00022692"/>
    </source>
</evidence>
<feature type="domain" description="Major facilitator superfamily (MFS) profile" evidence="9">
    <location>
        <begin position="10"/>
        <end position="397"/>
    </location>
</feature>
<dbReference type="GO" id="GO:0005886">
    <property type="term" value="C:plasma membrane"/>
    <property type="evidence" value="ECO:0007669"/>
    <property type="project" value="UniProtKB-SubCell"/>
</dbReference>
<dbReference type="PANTHER" id="PTHR43271">
    <property type="entry name" value="BLL2771 PROTEIN"/>
    <property type="match status" value="1"/>
</dbReference>
<feature type="transmembrane region" description="Helical" evidence="8">
    <location>
        <begin position="284"/>
        <end position="301"/>
    </location>
</feature>
<keyword evidence="5 8" id="KW-0812">Transmembrane</keyword>
<gene>
    <name evidence="10" type="ORF">SAMN05216216_10580</name>
</gene>
<keyword evidence="4" id="KW-1003">Cell membrane</keyword>
<feature type="transmembrane region" description="Helical" evidence="8">
    <location>
        <begin position="217"/>
        <end position="242"/>
    </location>
</feature>
<evidence type="ECO:0000313" key="10">
    <source>
        <dbReference type="EMBL" id="SDK59762.1"/>
    </source>
</evidence>
<keyword evidence="11" id="KW-1185">Reference proteome</keyword>
<evidence type="ECO:0000256" key="3">
    <source>
        <dbReference type="ARBA" id="ARBA00022448"/>
    </source>
</evidence>
<dbReference type="CDD" id="cd17324">
    <property type="entry name" value="MFS_NepI_like"/>
    <property type="match status" value="1"/>
</dbReference>
<dbReference type="RefSeq" id="WP_092985187.1">
    <property type="nucleotide sequence ID" value="NZ_FNFY01000005.1"/>
</dbReference>
<evidence type="ECO:0000256" key="7">
    <source>
        <dbReference type="ARBA" id="ARBA00023136"/>
    </source>
</evidence>
<evidence type="ECO:0000256" key="1">
    <source>
        <dbReference type="ARBA" id="ARBA00004651"/>
    </source>
</evidence>
<feature type="transmembrane region" description="Helical" evidence="8">
    <location>
        <begin position="254"/>
        <end position="277"/>
    </location>
</feature>
<keyword evidence="3" id="KW-0813">Transport</keyword>
<dbReference type="Gene3D" id="1.20.1250.20">
    <property type="entry name" value="MFS general substrate transporter like domains"/>
    <property type="match status" value="1"/>
</dbReference>
<dbReference type="PROSITE" id="PS50850">
    <property type="entry name" value="MFS"/>
    <property type="match status" value="1"/>
</dbReference>
<dbReference type="SUPFAM" id="SSF103473">
    <property type="entry name" value="MFS general substrate transporter"/>
    <property type="match status" value="1"/>
</dbReference>